<keyword evidence="6" id="KW-0547">Nucleotide-binding</keyword>
<gene>
    <name evidence="16" type="ORF">PBRASI_LOCUS9008</name>
</gene>
<dbReference type="GO" id="GO:0005524">
    <property type="term" value="F:ATP binding"/>
    <property type="evidence" value="ECO:0007669"/>
    <property type="project" value="UniProtKB-UniRule"/>
</dbReference>
<dbReference type="InterPro" id="IPR036554">
    <property type="entry name" value="GHMP_kinase_C_sf"/>
</dbReference>
<proteinExistence type="inferred from homology"/>
<comment type="caution">
    <text evidence="16">The sequence shown here is derived from an EMBL/GenBank/DDBJ whole genome shotgun (WGS) entry which is preliminary data.</text>
</comment>
<dbReference type="PIRSF" id="PIRSF017288">
    <property type="entry name" value="PMK_GHMP_euk"/>
    <property type="match status" value="1"/>
</dbReference>
<dbReference type="GO" id="GO:0019287">
    <property type="term" value="P:isopentenyl diphosphate biosynthetic process, mevalonate pathway"/>
    <property type="evidence" value="ECO:0007669"/>
    <property type="project" value="UniProtKB-UniRule"/>
</dbReference>
<feature type="domain" description="GHMP kinase N-terminal" evidence="14">
    <location>
        <begin position="161"/>
        <end position="227"/>
    </location>
</feature>
<dbReference type="PANTHER" id="PTHR31814:SF2">
    <property type="entry name" value="PHOSPHOMEVALONATE KINASE"/>
    <property type="match status" value="1"/>
</dbReference>
<dbReference type="Pfam" id="PF08544">
    <property type="entry name" value="GHMP_kinases_C"/>
    <property type="match status" value="1"/>
</dbReference>
<keyword evidence="10 13" id="KW-0443">Lipid metabolism</keyword>
<keyword evidence="5 13" id="KW-0808">Transferase</keyword>
<evidence type="ECO:0000313" key="16">
    <source>
        <dbReference type="EMBL" id="CAG8626518.1"/>
    </source>
</evidence>
<dbReference type="InterPro" id="IPR016005">
    <property type="entry name" value="Erg8"/>
</dbReference>
<dbReference type="InterPro" id="IPR013750">
    <property type="entry name" value="GHMP_kinase_C_dom"/>
</dbReference>
<evidence type="ECO:0000256" key="8">
    <source>
        <dbReference type="ARBA" id="ARBA00022840"/>
    </source>
</evidence>
<dbReference type="AlphaFoldDB" id="A0A9N9D4E0"/>
<keyword evidence="7 13" id="KW-0418">Kinase</keyword>
<dbReference type="EMBL" id="CAJVPI010001787">
    <property type="protein sequence ID" value="CAG8626518.1"/>
    <property type="molecule type" value="Genomic_DNA"/>
</dbReference>
<evidence type="ECO:0000256" key="12">
    <source>
        <dbReference type="ARBA" id="ARBA00029326"/>
    </source>
</evidence>
<keyword evidence="9 13" id="KW-0752">Steroid biosynthesis</keyword>
<comment type="catalytic activity">
    <reaction evidence="12">
        <text>(R)-5-phosphomevalonate + ATP = (R)-5-diphosphomevalonate + ADP</text>
        <dbReference type="Rhea" id="RHEA:16341"/>
        <dbReference type="ChEBI" id="CHEBI:30616"/>
        <dbReference type="ChEBI" id="CHEBI:57557"/>
        <dbReference type="ChEBI" id="CHEBI:58146"/>
        <dbReference type="ChEBI" id="CHEBI:456216"/>
        <dbReference type="EC" id="2.7.4.2"/>
    </reaction>
    <physiologicalReaction direction="left-to-right" evidence="12">
        <dbReference type="Rhea" id="RHEA:16342"/>
    </physiologicalReaction>
</comment>
<evidence type="ECO:0000256" key="3">
    <source>
        <dbReference type="ARBA" id="ARBA00012958"/>
    </source>
</evidence>
<dbReference type="PANTHER" id="PTHR31814">
    <property type="match status" value="1"/>
</dbReference>
<sequence length="487" mass="54347">MSNQQQLTIVSAPGKVLIVGGYLVLDRSFNAVVISTDSRFYCMIKDGQCPNKVVVKSPQFEEAVWEYDVEDLESFNQKNQNNRNTFVRIAIKYTLGIISQRIESSAFAEIISRGLEITILGSNDFYSLREQLVNSHLPLITASMRLIDPLSSFHAPISKVHKTGLGSSAALVTSIVTALYVRFGVVHQNEHDEDYSRHLVNNTAQICHGLAQGKIGSGFDVSAAVWGSHVYKRFSTSVVEEAFAVNNEDHSEGIVNFKTLSQIVEPDFNKWDSVVRPTRLPPQFILMLADVDAGSHTPSMVGKVLAWRKTNPEKATKLWNELGACNQKIEDGLRYLEDMSEVESELYEEGIRRCSELPGEKWSELSNSSPHNSVIRFMDHIYQTFQQIRNLLRQMSTESEVPIEPPEQTELLDACMKVAGVVMAGVPGAGGYDAIFCVCISEDAVAEVEKVCESWRAMNVLPLLSRELATGYLIEKLEDVKGIDKYI</sequence>
<dbReference type="InterPro" id="IPR006204">
    <property type="entry name" value="GHMP_kinase_N_dom"/>
</dbReference>
<comment type="pathway">
    <text evidence="1 13">Isoprenoid biosynthesis; isopentenyl diphosphate biosynthesis via mevalonate pathway; isopentenyl diphosphate from (R)-mevalonate: step 2/3.</text>
</comment>
<organism evidence="16 17">
    <name type="scientific">Paraglomus brasilianum</name>
    <dbReference type="NCBI Taxonomy" id="144538"/>
    <lineage>
        <taxon>Eukaryota</taxon>
        <taxon>Fungi</taxon>
        <taxon>Fungi incertae sedis</taxon>
        <taxon>Mucoromycota</taxon>
        <taxon>Glomeromycotina</taxon>
        <taxon>Glomeromycetes</taxon>
        <taxon>Paraglomerales</taxon>
        <taxon>Paraglomeraceae</taxon>
        <taxon>Paraglomus</taxon>
    </lineage>
</organism>
<dbReference type="OrthoDB" id="10262935at2759"/>
<evidence type="ECO:0000256" key="4">
    <source>
        <dbReference type="ARBA" id="ARBA00022516"/>
    </source>
</evidence>
<dbReference type="Pfam" id="PF00288">
    <property type="entry name" value="GHMP_kinases_N"/>
    <property type="match status" value="1"/>
</dbReference>
<evidence type="ECO:0000256" key="6">
    <source>
        <dbReference type="ARBA" id="ARBA00022741"/>
    </source>
</evidence>
<dbReference type="Gene3D" id="3.30.70.890">
    <property type="entry name" value="GHMP kinase, C-terminal domain"/>
    <property type="match status" value="1"/>
</dbReference>
<dbReference type="GO" id="GO:0005777">
    <property type="term" value="C:peroxisome"/>
    <property type="evidence" value="ECO:0007669"/>
    <property type="project" value="TreeGrafter"/>
</dbReference>
<keyword evidence="8" id="KW-0067">ATP-binding</keyword>
<dbReference type="InterPro" id="IPR020568">
    <property type="entry name" value="Ribosomal_Su5_D2-typ_SF"/>
</dbReference>
<evidence type="ECO:0000256" key="5">
    <source>
        <dbReference type="ARBA" id="ARBA00022679"/>
    </source>
</evidence>
<dbReference type="Gene3D" id="3.30.230.10">
    <property type="match status" value="1"/>
</dbReference>
<keyword evidence="11 13" id="KW-0753">Steroid metabolism</keyword>
<evidence type="ECO:0000256" key="13">
    <source>
        <dbReference type="PIRNR" id="PIRNR017288"/>
    </source>
</evidence>
<dbReference type="GO" id="GO:0010142">
    <property type="term" value="P:farnesyl diphosphate biosynthetic process, mevalonate pathway"/>
    <property type="evidence" value="ECO:0007669"/>
    <property type="project" value="TreeGrafter"/>
</dbReference>
<keyword evidence="4 13" id="KW-0444">Lipid biosynthesis</keyword>
<comment type="similarity">
    <text evidence="2 13">Belongs to the GHMP kinase family. Mevalonate kinase subfamily.</text>
</comment>
<evidence type="ECO:0000259" key="15">
    <source>
        <dbReference type="Pfam" id="PF08544"/>
    </source>
</evidence>
<protein>
    <recommendedName>
        <fullName evidence="3 13">Phosphomevalonate kinase</fullName>
        <ecNumber evidence="3 13">2.7.4.2</ecNumber>
    </recommendedName>
</protein>
<evidence type="ECO:0000256" key="2">
    <source>
        <dbReference type="ARBA" id="ARBA00006495"/>
    </source>
</evidence>
<dbReference type="GO" id="GO:0004631">
    <property type="term" value="F:phosphomevalonate kinase activity"/>
    <property type="evidence" value="ECO:0007669"/>
    <property type="project" value="UniProtKB-UniRule"/>
</dbReference>
<evidence type="ECO:0000313" key="17">
    <source>
        <dbReference type="Proteomes" id="UP000789739"/>
    </source>
</evidence>
<dbReference type="InterPro" id="IPR014721">
    <property type="entry name" value="Ribsml_uS5_D2-typ_fold_subgr"/>
</dbReference>
<dbReference type="Proteomes" id="UP000789739">
    <property type="component" value="Unassembled WGS sequence"/>
</dbReference>
<evidence type="ECO:0000256" key="7">
    <source>
        <dbReference type="ARBA" id="ARBA00022777"/>
    </source>
</evidence>
<evidence type="ECO:0000256" key="10">
    <source>
        <dbReference type="ARBA" id="ARBA00023098"/>
    </source>
</evidence>
<reference evidence="16" key="1">
    <citation type="submission" date="2021-06" db="EMBL/GenBank/DDBJ databases">
        <authorList>
            <person name="Kallberg Y."/>
            <person name="Tangrot J."/>
            <person name="Rosling A."/>
        </authorList>
    </citation>
    <scope>NUCLEOTIDE SEQUENCE</scope>
    <source>
        <strain evidence="16">BR232B</strain>
    </source>
</reference>
<accession>A0A9N9D4E0</accession>
<evidence type="ECO:0000256" key="9">
    <source>
        <dbReference type="ARBA" id="ARBA00022955"/>
    </source>
</evidence>
<evidence type="ECO:0000256" key="1">
    <source>
        <dbReference type="ARBA" id="ARBA00005017"/>
    </source>
</evidence>
<dbReference type="EC" id="2.7.4.2" evidence="3 13"/>
<evidence type="ECO:0000259" key="14">
    <source>
        <dbReference type="Pfam" id="PF00288"/>
    </source>
</evidence>
<name>A0A9N9D4E0_9GLOM</name>
<dbReference type="GO" id="GO:0006696">
    <property type="term" value="P:ergosterol biosynthetic process"/>
    <property type="evidence" value="ECO:0007669"/>
    <property type="project" value="TreeGrafter"/>
</dbReference>
<dbReference type="SUPFAM" id="SSF54211">
    <property type="entry name" value="Ribosomal protein S5 domain 2-like"/>
    <property type="match status" value="1"/>
</dbReference>
<evidence type="ECO:0000256" key="11">
    <source>
        <dbReference type="ARBA" id="ARBA00023221"/>
    </source>
</evidence>
<keyword evidence="17" id="KW-1185">Reference proteome</keyword>
<dbReference type="InterPro" id="IPR035102">
    <property type="entry name" value="Phosphomevalonate_kinase"/>
</dbReference>
<feature type="domain" description="GHMP kinase C-terminal" evidence="15">
    <location>
        <begin position="385"/>
        <end position="450"/>
    </location>
</feature>